<reference evidence="2" key="1">
    <citation type="submission" date="2020-02" db="EMBL/GenBank/DDBJ databases">
        <authorList>
            <person name="Palmer J.M."/>
        </authorList>
    </citation>
    <scope>NUCLEOTIDE SEQUENCE</scope>
    <source>
        <strain evidence="2">EPUS1.4</strain>
        <tissue evidence="2">Thallus</tissue>
    </source>
</reference>
<evidence type="ECO:0000313" key="3">
    <source>
        <dbReference type="Proteomes" id="UP000606974"/>
    </source>
</evidence>
<accession>A0A8H7ARE5</accession>
<keyword evidence="3" id="KW-1185">Reference proteome</keyword>
<name>A0A8H7ARE5_9EURO</name>
<evidence type="ECO:0000313" key="2">
    <source>
        <dbReference type="EMBL" id="KAF7512867.1"/>
    </source>
</evidence>
<dbReference type="Proteomes" id="UP000606974">
    <property type="component" value="Unassembled WGS sequence"/>
</dbReference>
<organism evidence="2 3">
    <name type="scientific">Endocarpon pusillum</name>
    <dbReference type="NCBI Taxonomy" id="364733"/>
    <lineage>
        <taxon>Eukaryota</taxon>
        <taxon>Fungi</taxon>
        <taxon>Dikarya</taxon>
        <taxon>Ascomycota</taxon>
        <taxon>Pezizomycotina</taxon>
        <taxon>Eurotiomycetes</taxon>
        <taxon>Chaetothyriomycetidae</taxon>
        <taxon>Verrucariales</taxon>
        <taxon>Verrucariaceae</taxon>
        <taxon>Endocarpon</taxon>
    </lineage>
</organism>
<sequence>MHSLVAILSLAAAAATVAGAAPTESAQTSSVIERCDAAENCEIYDTPDGPKIRFKAGMEPGSEDYNARFPNATTAGHQAIVKRNTQTHVTFGSTSINYGTTNPCDALHHCLYDYCHEGSCDSNACTADTKDLYFSGGSSGPRSRQLVISSHGQYNGWDERNHFVDAVVAAAANGQKWTQHDWCIRTKEGDNCGTQWWGEQTNFVSVNKFYNGALRGYIEASVSLDGGDSGWCGKVAGALGGIAGAVNPIAGGFFGFVSALCG</sequence>
<evidence type="ECO:0000256" key="1">
    <source>
        <dbReference type="SAM" id="SignalP"/>
    </source>
</evidence>
<protein>
    <recommendedName>
        <fullName evidence="4">Pectate lyase</fullName>
    </recommendedName>
</protein>
<comment type="caution">
    <text evidence="2">The sequence shown here is derived from an EMBL/GenBank/DDBJ whole genome shotgun (WGS) entry which is preliminary data.</text>
</comment>
<proteinExistence type="predicted"/>
<keyword evidence="1" id="KW-0732">Signal</keyword>
<dbReference type="EMBL" id="JAACFV010000009">
    <property type="protein sequence ID" value="KAF7512867.1"/>
    <property type="molecule type" value="Genomic_DNA"/>
</dbReference>
<feature type="chain" id="PRO_5034335322" description="Pectate lyase" evidence="1">
    <location>
        <begin position="21"/>
        <end position="262"/>
    </location>
</feature>
<feature type="signal peptide" evidence="1">
    <location>
        <begin position="1"/>
        <end position="20"/>
    </location>
</feature>
<evidence type="ECO:0008006" key="4">
    <source>
        <dbReference type="Google" id="ProtNLM"/>
    </source>
</evidence>
<gene>
    <name evidence="2" type="ORF">GJ744_011970</name>
</gene>
<dbReference type="AlphaFoldDB" id="A0A8H7ARE5"/>
<dbReference type="OrthoDB" id="4704201at2759"/>